<dbReference type="EMBL" id="QGKX02000088">
    <property type="protein sequence ID" value="KAF3584236.1"/>
    <property type="molecule type" value="Genomic_DNA"/>
</dbReference>
<feature type="region of interest" description="Disordered" evidence="1">
    <location>
        <begin position="105"/>
        <end position="143"/>
    </location>
</feature>
<feature type="region of interest" description="Disordered" evidence="1">
    <location>
        <begin position="10"/>
        <end position="29"/>
    </location>
</feature>
<feature type="region of interest" description="Disordered" evidence="1">
    <location>
        <begin position="261"/>
        <end position="287"/>
    </location>
</feature>
<feature type="compositionally biased region" description="Basic and acidic residues" evidence="1">
    <location>
        <begin position="344"/>
        <end position="357"/>
    </location>
</feature>
<gene>
    <name evidence="2" type="ORF">F2Q69_00028897</name>
</gene>
<dbReference type="AlphaFoldDB" id="A0A8S9RUH0"/>
<protein>
    <submittedName>
        <fullName evidence="2">Uncharacterized protein</fullName>
    </submittedName>
</protein>
<organism evidence="2 3">
    <name type="scientific">Brassica cretica</name>
    <name type="common">Mustard</name>
    <dbReference type="NCBI Taxonomy" id="69181"/>
    <lineage>
        <taxon>Eukaryota</taxon>
        <taxon>Viridiplantae</taxon>
        <taxon>Streptophyta</taxon>
        <taxon>Embryophyta</taxon>
        <taxon>Tracheophyta</taxon>
        <taxon>Spermatophyta</taxon>
        <taxon>Magnoliopsida</taxon>
        <taxon>eudicotyledons</taxon>
        <taxon>Gunneridae</taxon>
        <taxon>Pentapetalae</taxon>
        <taxon>rosids</taxon>
        <taxon>malvids</taxon>
        <taxon>Brassicales</taxon>
        <taxon>Brassicaceae</taxon>
        <taxon>Brassiceae</taxon>
        <taxon>Brassica</taxon>
    </lineage>
</organism>
<evidence type="ECO:0000313" key="3">
    <source>
        <dbReference type="Proteomes" id="UP000712600"/>
    </source>
</evidence>
<reference evidence="2" key="1">
    <citation type="submission" date="2019-12" db="EMBL/GenBank/DDBJ databases">
        <title>Genome sequencing and annotation of Brassica cretica.</title>
        <authorList>
            <person name="Studholme D.J."/>
            <person name="Sarris P."/>
        </authorList>
    </citation>
    <scope>NUCLEOTIDE SEQUENCE</scope>
    <source>
        <strain evidence="2">PFS-109/04</strain>
        <tissue evidence="2">Leaf</tissue>
    </source>
</reference>
<evidence type="ECO:0000313" key="2">
    <source>
        <dbReference type="EMBL" id="KAF3584236.1"/>
    </source>
</evidence>
<evidence type="ECO:0000256" key="1">
    <source>
        <dbReference type="SAM" id="MobiDB-lite"/>
    </source>
</evidence>
<name>A0A8S9RUH0_BRACR</name>
<proteinExistence type="predicted"/>
<feature type="compositionally biased region" description="Basic and acidic residues" evidence="1">
    <location>
        <begin position="266"/>
        <end position="278"/>
    </location>
</feature>
<comment type="caution">
    <text evidence="2">The sequence shown here is derived from an EMBL/GenBank/DDBJ whole genome shotgun (WGS) entry which is preliminary data.</text>
</comment>
<sequence length="357" mass="40726">MKEEVILEYLTQNSQSDQSEGCSQREQATDCSRLLRKPPRFQGSLGKFRGVWYGHPYKAVQAIPSKPRPRLTSTRPSKTVTKEKLLWGLMEMDQTVERIREERDRLEHTVKSQSMREPSNQAGGAGRTTPLDHERGNGSESGYSENIYPCVGQQVEERTCFPPDVKRGPGRQKKSRWQSWLELSRMRGRKPRKQHRVYKCSKCKETGHMKPQYLQVSRPVISLPEDLQLSRPEGRPVSRPGFFLPEDLQVSRPVFSLPEDLQLSRPEGRPVLDQRDPTAHTSSLCPAGNRALRDITYRRRSSTRYNARVSSRILNRGSGCKNDGENDGDNGGEITGGENDENDGLERIDGNRLRNRL</sequence>
<accession>A0A8S9RUH0</accession>
<dbReference type="Proteomes" id="UP000712600">
    <property type="component" value="Unassembled WGS sequence"/>
</dbReference>
<feature type="compositionally biased region" description="Polar residues" evidence="1">
    <location>
        <begin position="111"/>
        <end position="122"/>
    </location>
</feature>
<feature type="region of interest" description="Disordered" evidence="1">
    <location>
        <begin position="315"/>
        <end position="357"/>
    </location>
</feature>